<sequence length="143" mass="15625">MIYVVLQDNSSGSSSQGRRPKSPRGYWSDSLRGEGECESESGDEGEGEWEGEGECEGEGPLGGFMVEKGDIYGLRSKAWCVVLCVGSSLKGNVSSDVPIVMDRGLNYQTDQVSVCIHALTQWTCKTHMPRIVSLECHDTQQQC</sequence>
<organism evidence="2 3">
    <name type="scientific">Portunus trituberculatus</name>
    <name type="common">Swimming crab</name>
    <name type="synonym">Neptunus trituberculatus</name>
    <dbReference type="NCBI Taxonomy" id="210409"/>
    <lineage>
        <taxon>Eukaryota</taxon>
        <taxon>Metazoa</taxon>
        <taxon>Ecdysozoa</taxon>
        <taxon>Arthropoda</taxon>
        <taxon>Crustacea</taxon>
        <taxon>Multicrustacea</taxon>
        <taxon>Malacostraca</taxon>
        <taxon>Eumalacostraca</taxon>
        <taxon>Eucarida</taxon>
        <taxon>Decapoda</taxon>
        <taxon>Pleocyemata</taxon>
        <taxon>Brachyura</taxon>
        <taxon>Eubrachyura</taxon>
        <taxon>Portunoidea</taxon>
        <taxon>Portunidae</taxon>
        <taxon>Portuninae</taxon>
        <taxon>Portunus</taxon>
    </lineage>
</organism>
<protein>
    <submittedName>
        <fullName evidence="2">Uncharacterized protein</fullName>
    </submittedName>
</protein>
<keyword evidence="3" id="KW-1185">Reference proteome</keyword>
<gene>
    <name evidence="2" type="ORF">E2C01_056672</name>
</gene>
<feature type="compositionally biased region" description="Acidic residues" evidence="1">
    <location>
        <begin position="36"/>
        <end position="57"/>
    </location>
</feature>
<name>A0A5B7GYD2_PORTR</name>
<comment type="caution">
    <text evidence="2">The sequence shown here is derived from an EMBL/GenBank/DDBJ whole genome shotgun (WGS) entry which is preliminary data.</text>
</comment>
<evidence type="ECO:0000256" key="1">
    <source>
        <dbReference type="SAM" id="MobiDB-lite"/>
    </source>
</evidence>
<reference evidence="2 3" key="1">
    <citation type="submission" date="2019-05" db="EMBL/GenBank/DDBJ databases">
        <title>Another draft genome of Portunus trituberculatus and its Hox gene families provides insights of decapod evolution.</title>
        <authorList>
            <person name="Jeong J.-H."/>
            <person name="Song I."/>
            <person name="Kim S."/>
            <person name="Choi T."/>
            <person name="Kim D."/>
            <person name="Ryu S."/>
            <person name="Kim W."/>
        </authorList>
    </citation>
    <scope>NUCLEOTIDE SEQUENCE [LARGE SCALE GENOMIC DNA]</scope>
    <source>
        <tissue evidence="2">Muscle</tissue>
    </source>
</reference>
<accession>A0A5B7GYD2</accession>
<evidence type="ECO:0000313" key="2">
    <source>
        <dbReference type="EMBL" id="MPC62586.1"/>
    </source>
</evidence>
<evidence type="ECO:0000313" key="3">
    <source>
        <dbReference type="Proteomes" id="UP000324222"/>
    </source>
</evidence>
<proteinExistence type="predicted"/>
<dbReference type="EMBL" id="VSRR010019836">
    <property type="protein sequence ID" value="MPC62586.1"/>
    <property type="molecule type" value="Genomic_DNA"/>
</dbReference>
<dbReference type="AlphaFoldDB" id="A0A5B7GYD2"/>
<feature type="compositionally biased region" description="Polar residues" evidence="1">
    <location>
        <begin position="7"/>
        <end position="17"/>
    </location>
</feature>
<dbReference type="Proteomes" id="UP000324222">
    <property type="component" value="Unassembled WGS sequence"/>
</dbReference>
<feature type="region of interest" description="Disordered" evidence="1">
    <location>
        <begin position="1"/>
        <end position="61"/>
    </location>
</feature>